<sequence length="102" mass="11984">MYVRIVQDLKKVGTPADFWDYFDKICKIPRSTGKEDQIREFIKKEADKFGFQTEIDEIKNIAIYIPSTNKPLKKQTKIIIQSHMDMVCIKDDSIDHDFSKDP</sequence>
<dbReference type="EMBL" id="BART01021963">
    <property type="protein sequence ID" value="GAH05002.1"/>
    <property type="molecule type" value="Genomic_DNA"/>
</dbReference>
<dbReference type="GO" id="GO:0005829">
    <property type="term" value="C:cytosol"/>
    <property type="evidence" value="ECO:0007669"/>
    <property type="project" value="TreeGrafter"/>
</dbReference>
<dbReference type="SUPFAM" id="SSF53187">
    <property type="entry name" value="Zn-dependent exopeptidases"/>
    <property type="match status" value="1"/>
</dbReference>
<feature type="non-terminal residue" evidence="1">
    <location>
        <position position="102"/>
    </location>
</feature>
<dbReference type="AlphaFoldDB" id="X1CBW1"/>
<dbReference type="Gene3D" id="3.40.630.10">
    <property type="entry name" value="Zn peptidases"/>
    <property type="match status" value="1"/>
</dbReference>
<comment type="caution">
    <text evidence="1">The sequence shown here is derived from an EMBL/GenBank/DDBJ whole genome shotgun (WGS) entry which is preliminary data.</text>
</comment>
<name>X1CBW1_9ZZZZ</name>
<proteinExistence type="predicted"/>
<gene>
    <name evidence="1" type="ORF">S01H4_40352</name>
</gene>
<dbReference type="InterPro" id="IPR001160">
    <property type="entry name" value="Peptidase_M20C"/>
</dbReference>
<dbReference type="PANTHER" id="PTHR43501">
    <property type="entry name" value="CYTOSOL NON-SPECIFIC DIPEPTIDASE"/>
    <property type="match status" value="1"/>
</dbReference>
<organism evidence="1">
    <name type="scientific">marine sediment metagenome</name>
    <dbReference type="NCBI Taxonomy" id="412755"/>
    <lineage>
        <taxon>unclassified sequences</taxon>
        <taxon>metagenomes</taxon>
        <taxon>ecological metagenomes</taxon>
    </lineage>
</organism>
<evidence type="ECO:0000313" key="1">
    <source>
        <dbReference type="EMBL" id="GAH05002.1"/>
    </source>
</evidence>
<protein>
    <recommendedName>
        <fullName evidence="2">Peptidase M20 dimerisation domain-containing protein</fullName>
    </recommendedName>
</protein>
<dbReference type="PANTHER" id="PTHR43501:SF1">
    <property type="entry name" value="CYTOSOL NON-SPECIFIC DIPEPTIDASE"/>
    <property type="match status" value="1"/>
</dbReference>
<dbReference type="GO" id="GO:0070573">
    <property type="term" value="F:metallodipeptidase activity"/>
    <property type="evidence" value="ECO:0007669"/>
    <property type="project" value="TreeGrafter"/>
</dbReference>
<evidence type="ECO:0008006" key="2">
    <source>
        <dbReference type="Google" id="ProtNLM"/>
    </source>
</evidence>
<dbReference type="GO" id="GO:0006508">
    <property type="term" value="P:proteolysis"/>
    <property type="evidence" value="ECO:0007669"/>
    <property type="project" value="InterPro"/>
</dbReference>
<accession>X1CBW1</accession>
<reference evidence="1" key="1">
    <citation type="journal article" date="2014" name="Front. Microbiol.">
        <title>High frequency of phylogenetically diverse reductive dehalogenase-homologous genes in deep subseafloor sedimentary metagenomes.</title>
        <authorList>
            <person name="Kawai M."/>
            <person name="Futagami T."/>
            <person name="Toyoda A."/>
            <person name="Takaki Y."/>
            <person name="Nishi S."/>
            <person name="Hori S."/>
            <person name="Arai W."/>
            <person name="Tsubouchi T."/>
            <person name="Morono Y."/>
            <person name="Uchiyama I."/>
            <person name="Ito T."/>
            <person name="Fujiyama A."/>
            <person name="Inagaki F."/>
            <person name="Takami H."/>
        </authorList>
    </citation>
    <scope>NUCLEOTIDE SEQUENCE</scope>
    <source>
        <strain evidence="1">Expedition CK06-06</strain>
    </source>
</reference>